<keyword evidence="4" id="KW-1185">Reference proteome</keyword>
<evidence type="ECO:0000313" key="4">
    <source>
        <dbReference type="Proteomes" id="UP000008281"/>
    </source>
</evidence>
<keyword evidence="1" id="KW-1133">Transmembrane helix</keyword>
<evidence type="ECO:0000256" key="1">
    <source>
        <dbReference type="SAM" id="Phobius"/>
    </source>
</evidence>
<dbReference type="OrthoDB" id="5832595at2759"/>
<dbReference type="Proteomes" id="UP000008281">
    <property type="component" value="Unassembled WGS sequence"/>
</dbReference>
<dbReference type="InParanoid" id="E3LGN5"/>
<sequence length="627" mass="71163">MPMKKFIFTNISILICITTAHICTDGWQLVPGNNGSVCWALLPVPDFSAGLNASSKVCESANGEVVKVRNPAEKSLLSDMTRRVQEPTLTCYKSSQFAVEGKFKSVDYEEPPAYLRILNEKGAVKLSRGIQMDDRITLSFSLKVSKPENGKMHILPGRIRIGNSSNYSFVMECAISDKEANQCKSKYPGSDQVVKTILMVGEIKPQITVEYFGTVTFELVFACFFFVNFMNSFSFLDKRVDIWSRFKTSRPDDKTILIPSNFSYIGINEISVENVIVSSVEHSKKCSAMEEYQFESKRLEEGEMPKLLIERKDFPAPRRSLGNQFTFPVPESRFDYFNTESSEQNLWIVDVRLFQDFKSRASNNSVMINFWNRNSSNSAFAFILGQISFDVIYPENGKNKSIPLNKKLNMPKLKGHPPMDFRFKISQSLTDMTVLLTFSHTGHSFSDTVSLPLPRHFDEIRLNTGAGRFYDVKMKSLREVTVMTCNYRNLGVEVSEEEVPFMPNCFRKRNILCQKDAVDLEDDAPIPDEPEEKYIWKKGEKGKLGNSAEESETSEGTPKKKKVEKLVAGKIDEDIHIENIGNHTLSLLFPTTPIVTEGFQWSIIVLTTLTVTFITAILILNVLRSWL</sequence>
<dbReference type="eggNOG" id="ENOG502TH6S">
    <property type="taxonomic scope" value="Eukaryota"/>
</dbReference>
<feature type="chain" id="PRO_5003174672" evidence="2">
    <location>
        <begin position="21"/>
        <end position="627"/>
    </location>
</feature>
<dbReference type="AlphaFoldDB" id="E3LGN5"/>
<reference evidence="3" key="1">
    <citation type="submission" date="2007-07" db="EMBL/GenBank/DDBJ databases">
        <title>PCAP assembly of the Caenorhabditis remanei genome.</title>
        <authorList>
            <consortium name="The Caenorhabditis remanei Sequencing Consortium"/>
            <person name="Wilson R.K."/>
        </authorList>
    </citation>
    <scope>NUCLEOTIDE SEQUENCE [LARGE SCALE GENOMIC DNA]</scope>
    <source>
        <strain evidence="3">PB4641</strain>
    </source>
</reference>
<dbReference type="EMBL" id="DS268408">
    <property type="protein sequence ID" value="EFO86242.1"/>
    <property type="molecule type" value="Genomic_DNA"/>
</dbReference>
<keyword evidence="1" id="KW-0812">Transmembrane</keyword>
<organism evidence="4">
    <name type="scientific">Caenorhabditis remanei</name>
    <name type="common">Caenorhabditis vulgaris</name>
    <dbReference type="NCBI Taxonomy" id="31234"/>
    <lineage>
        <taxon>Eukaryota</taxon>
        <taxon>Metazoa</taxon>
        <taxon>Ecdysozoa</taxon>
        <taxon>Nematoda</taxon>
        <taxon>Chromadorea</taxon>
        <taxon>Rhabditida</taxon>
        <taxon>Rhabditina</taxon>
        <taxon>Rhabditomorpha</taxon>
        <taxon>Rhabditoidea</taxon>
        <taxon>Rhabditidae</taxon>
        <taxon>Peloderinae</taxon>
        <taxon>Caenorhabditis</taxon>
    </lineage>
</organism>
<feature type="signal peptide" evidence="2">
    <location>
        <begin position="1"/>
        <end position="20"/>
    </location>
</feature>
<dbReference type="HOGENOM" id="CLU_493678_0_0_1"/>
<keyword evidence="2" id="KW-0732">Signal</keyword>
<feature type="transmembrane region" description="Helical" evidence="1">
    <location>
        <begin position="599"/>
        <end position="623"/>
    </location>
</feature>
<keyword evidence="1" id="KW-0472">Membrane</keyword>
<dbReference type="FunCoup" id="E3LGN5">
    <property type="interactions" value="1764"/>
</dbReference>
<name>E3LGN5_CAERE</name>
<protein>
    <submittedName>
        <fullName evidence="3">CRE-CLEC-142 protein</fullName>
    </submittedName>
</protein>
<evidence type="ECO:0000313" key="3">
    <source>
        <dbReference type="EMBL" id="EFO86242.1"/>
    </source>
</evidence>
<evidence type="ECO:0000256" key="2">
    <source>
        <dbReference type="SAM" id="SignalP"/>
    </source>
</evidence>
<proteinExistence type="predicted"/>
<gene>
    <name evidence="3" type="primary">Cre-clec-142</name>
    <name evidence="3" type="ORF">CRE_01987</name>
</gene>
<accession>E3LGN5</accession>
<dbReference type="OMA" id="CYKSSQF"/>